<dbReference type="Gene3D" id="3.30.230.10">
    <property type="match status" value="1"/>
</dbReference>
<dbReference type="SUPFAM" id="SSF54211">
    <property type="entry name" value="Ribosomal protein S5 domain 2-like"/>
    <property type="match status" value="1"/>
</dbReference>
<dbReference type="InterPro" id="IPR006204">
    <property type="entry name" value="GHMP_kinase_N_dom"/>
</dbReference>
<dbReference type="GO" id="GO:0005524">
    <property type="term" value="F:ATP binding"/>
    <property type="evidence" value="ECO:0007669"/>
    <property type="project" value="UniProtKB-KW"/>
</dbReference>
<dbReference type="Proteomes" id="UP000012073">
    <property type="component" value="Unassembled WGS sequence"/>
</dbReference>
<dbReference type="PANTHER" id="PTHR10457">
    <property type="entry name" value="MEVALONATE KINASE/GALACTOKINASE"/>
    <property type="match status" value="1"/>
</dbReference>
<evidence type="ECO:0000256" key="4">
    <source>
        <dbReference type="ARBA" id="ARBA00022777"/>
    </source>
</evidence>
<name>R7QAH9_CHOCR</name>
<dbReference type="RefSeq" id="XP_005715316.1">
    <property type="nucleotide sequence ID" value="XM_005715259.1"/>
</dbReference>
<dbReference type="GO" id="GO:0006012">
    <property type="term" value="P:galactose metabolic process"/>
    <property type="evidence" value="ECO:0007669"/>
    <property type="project" value="TreeGrafter"/>
</dbReference>
<dbReference type="GeneID" id="17323033"/>
<dbReference type="PhylomeDB" id="R7QAH9"/>
<sequence length="340" mass="37010">MSTPISLFVPGRLCLAGEHSDWAASYRLQSPSIAPGAALVVGLQQGLRATASRIESDLDVSSSLAGFFSISPCDLFTVSRSKNPWRLSAAVGFIIRQRYGVTGLSLNVTGQTLPAGKGLSSSAAVCVLTARAFNVLYRLHLTTSGEMEVAYAAERLTGSPCGRMDQVVAAGPGRIARMKFDGDFVEHRVLEVPDGRPIYIVLADLGMQKDTKAILTGLHRAYPDGDSLDCKTLQDALGATNLELIAEMEEAITQSKLERLGQLFMYAQKVFDDAGIPFCPDELRSPALHKILKDRDLQRYSYGGKGACSWQPRRRFGAVCRERSRKRHNVNATAARKTED</sequence>
<evidence type="ECO:0000313" key="7">
    <source>
        <dbReference type="EMBL" id="CDF35497.1"/>
    </source>
</evidence>
<gene>
    <name evidence="7" type="ORF">CHC_T00003830001</name>
</gene>
<dbReference type="PRINTS" id="PR00959">
    <property type="entry name" value="MEVGALKINASE"/>
</dbReference>
<dbReference type="AlphaFoldDB" id="R7QAH9"/>
<dbReference type="KEGG" id="ccp:CHC_T00003830001"/>
<dbReference type="EMBL" id="HG001733">
    <property type="protein sequence ID" value="CDF35497.1"/>
    <property type="molecule type" value="Genomic_DNA"/>
</dbReference>
<dbReference type="STRING" id="2769.R7QAH9"/>
<dbReference type="OMA" id="MDQACAY"/>
<evidence type="ECO:0000256" key="5">
    <source>
        <dbReference type="ARBA" id="ARBA00022840"/>
    </source>
</evidence>
<dbReference type="PANTHER" id="PTHR10457:SF7">
    <property type="entry name" value="GALACTOKINASE-RELATED"/>
    <property type="match status" value="1"/>
</dbReference>
<dbReference type="Gramene" id="CDF35497">
    <property type="protein sequence ID" value="CDF35497"/>
    <property type="gene ID" value="CHC_T00003830001"/>
</dbReference>
<comment type="similarity">
    <text evidence="1">Belongs to the GHMP kinase family. GalK subfamily.</text>
</comment>
<proteinExistence type="inferred from homology"/>
<evidence type="ECO:0000259" key="6">
    <source>
        <dbReference type="Pfam" id="PF00288"/>
    </source>
</evidence>
<keyword evidence="8" id="KW-1185">Reference proteome</keyword>
<keyword evidence="3" id="KW-0547">Nucleotide-binding</keyword>
<accession>R7QAH9</accession>
<organism evidence="7 8">
    <name type="scientific">Chondrus crispus</name>
    <name type="common">Carrageen Irish moss</name>
    <name type="synonym">Polymorpha crispa</name>
    <dbReference type="NCBI Taxonomy" id="2769"/>
    <lineage>
        <taxon>Eukaryota</taxon>
        <taxon>Rhodophyta</taxon>
        <taxon>Florideophyceae</taxon>
        <taxon>Rhodymeniophycidae</taxon>
        <taxon>Gigartinales</taxon>
        <taxon>Gigartinaceae</taxon>
        <taxon>Chondrus</taxon>
    </lineage>
</organism>
<dbReference type="InterPro" id="IPR014721">
    <property type="entry name" value="Ribsml_uS5_D2-typ_fold_subgr"/>
</dbReference>
<dbReference type="GO" id="GO:0005829">
    <property type="term" value="C:cytosol"/>
    <property type="evidence" value="ECO:0007669"/>
    <property type="project" value="TreeGrafter"/>
</dbReference>
<keyword evidence="4" id="KW-0418">Kinase</keyword>
<dbReference type="OrthoDB" id="188923at2759"/>
<dbReference type="InterPro" id="IPR020568">
    <property type="entry name" value="Ribosomal_Su5_D2-typ_SF"/>
</dbReference>
<dbReference type="PROSITE" id="PS00627">
    <property type="entry name" value="GHMP_KINASES_ATP"/>
    <property type="match status" value="1"/>
</dbReference>
<feature type="domain" description="GHMP kinase N-terminal" evidence="6">
    <location>
        <begin position="95"/>
        <end position="169"/>
    </location>
</feature>
<dbReference type="Pfam" id="PF00288">
    <property type="entry name" value="GHMP_kinases_N"/>
    <property type="match status" value="1"/>
</dbReference>
<keyword evidence="2" id="KW-0808">Transferase</keyword>
<keyword evidence="5" id="KW-0067">ATP-binding</keyword>
<evidence type="ECO:0000256" key="3">
    <source>
        <dbReference type="ARBA" id="ARBA00022741"/>
    </source>
</evidence>
<protein>
    <recommendedName>
        <fullName evidence="6">GHMP kinase N-terminal domain-containing protein</fullName>
    </recommendedName>
</protein>
<dbReference type="GO" id="GO:0004335">
    <property type="term" value="F:galactokinase activity"/>
    <property type="evidence" value="ECO:0007669"/>
    <property type="project" value="TreeGrafter"/>
</dbReference>
<evidence type="ECO:0000256" key="1">
    <source>
        <dbReference type="ARBA" id="ARBA00006566"/>
    </source>
</evidence>
<reference evidence="8" key="1">
    <citation type="journal article" date="2013" name="Proc. Natl. Acad. Sci. U.S.A.">
        <title>Genome structure and metabolic features in the red seaweed Chondrus crispus shed light on evolution of the Archaeplastida.</title>
        <authorList>
            <person name="Collen J."/>
            <person name="Porcel B."/>
            <person name="Carre W."/>
            <person name="Ball S.G."/>
            <person name="Chaparro C."/>
            <person name="Tonon T."/>
            <person name="Barbeyron T."/>
            <person name="Michel G."/>
            <person name="Noel B."/>
            <person name="Valentin K."/>
            <person name="Elias M."/>
            <person name="Artiguenave F."/>
            <person name="Arun A."/>
            <person name="Aury J.M."/>
            <person name="Barbosa-Neto J.F."/>
            <person name="Bothwell J.H."/>
            <person name="Bouget F.Y."/>
            <person name="Brillet L."/>
            <person name="Cabello-Hurtado F."/>
            <person name="Capella-Gutierrez S."/>
            <person name="Charrier B."/>
            <person name="Cladiere L."/>
            <person name="Cock J.M."/>
            <person name="Coelho S.M."/>
            <person name="Colleoni C."/>
            <person name="Czjzek M."/>
            <person name="Da Silva C."/>
            <person name="Delage L."/>
            <person name="Denoeud F."/>
            <person name="Deschamps P."/>
            <person name="Dittami S.M."/>
            <person name="Gabaldon T."/>
            <person name="Gachon C.M."/>
            <person name="Groisillier A."/>
            <person name="Herve C."/>
            <person name="Jabbari K."/>
            <person name="Katinka M."/>
            <person name="Kloareg B."/>
            <person name="Kowalczyk N."/>
            <person name="Labadie K."/>
            <person name="Leblanc C."/>
            <person name="Lopez P.J."/>
            <person name="McLachlan D.H."/>
            <person name="Meslet-Cladiere L."/>
            <person name="Moustafa A."/>
            <person name="Nehr Z."/>
            <person name="Nyvall Collen P."/>
            <person name="Panaud O."/>
            <person name="Partensky F."/>
            <person name="Poulain J."/>
            <person name="Rensing S.A."/>
            <person name="Rousvoal S."/>
            <person name="Samson G."/>
            <person name="Symeonidi A."/>
            <person name="Weissenbach J."/>
            <person name="Zambounis A."/>
            <person name="Wincker P."/>
            <person name="Boyen C."/>
        </authorList>
    </citation>
    <scope>NUCLEOTIDE SEQUENCE [LARGE SCALE GENOMIC DNA]</scope>
    <source>
        <strain evidence="8">cv. Stackhouse</strain>
    </source>
</reference>
<evidence type="ECO:0000313" key="8">
    <source>
        <dbReference type="Proteomes" id="UP000012073"/>
    </source>
</evidence>
<dbReference type="InterPro" id="IPR006203">
    <property type="entry name" value="GHMP_knse_ATP-bd_CS"/>
</dbReference>
<evidence type="ECO:0000256" key="2">
    <source>
        <dbReference type="ARBA" id="ARBA00022679"/>
    </source>
</evidence>